<feature type="transmembrane region" description="Helical" evidence="2">
    <location>
        <begin position="437"/>
        <end position="460"/>
    </location>
</feature>
<keyword evidence="2" id="KW-0472">Membrane</keyword>
<dbReference type="PROSITE" id="PS50835">
    <property type="entry name" value="IG_LIKE"/>
    <property type="match status" value="2"/>
</dbReference>
<dbReference type="Pfam" id="PF13927">
    <property type="entry name" value="Ig_3"/>
    <property type="match status" value="1"/>
</dbReference>
<dbReference type="Proteomes" id="UP000748531">
    <property type="component" value="Unassembled WGS sequence"/>
</dbReference>
<evidence type="ECO:0000256" key="1">
    <source>
        <dbReference type="SAM" id="MobiDB-lite"/>
    </source>
</evidence>
<dbReference type="InterPro" id="IPR007110">
    <property type="entry name" value="Ig-like_dom"/>
</dbReference>
<dbReference type="InterPro" id="IPR052615">
    <property type="entry name" value="FGFRL"/>
</dbReference>
<organism evidence="4 5">
    <name type="scientific">Paragonimus heterotremus</name>
    <dbReference type="NCBI Taxonomy" id="100268"/>
    <lineage>
        <taxon>Eukaryota</taxon>
        <taxon>Metazoa</taxon>
        <taxon>Spiralia</taxon>
        <taxon>Lophotrochozoa</taxon>
        <taxon>Platyhelminthes</taxon>
        <taxon>Trematoda</taxon>
        <taxon>Digenea</taxon>
        <taxon>Plagiorchiida</taxon>
        <taxon>Troglotremata</taxon>
        <taxon>Troglotrematidae</taxon>
        <taxon>Paragonimus</taxon>
    </lineage>
</organism>
<evidence type="ECO:0000313" key="4">
    <source>
        <dbReference type="EMBL" id="KAF5403675.1"/>
    </source>
</evidence>
<dbReference type="PANTHER" id="PTHR19890">
    <property type="entry name" value="FIBROBLAST GROWTH FACTOR RECEPTOR"/>
    <property type="match status" value="1"/>
</dbReference>
<dbReference type="EMBL" id="LUCH01001098">
    <property type="protein sequence ID" value="KAF5403675.1"/>
    <property type="molecule type" value="Genomic_DNA"/>
</dbReference>
<sequence>MYCLHVSGGRRCVVDSRTKHGRMTTHSNGDTKVPIVTSHNNQIRLPIGGQLRLECPVQSTSLDGSLSGFVESPGLVQHDDASSVMYHWRVRNRLDYTLDSDPRYRFSADRRVLEVTVPLEISDSGTYTCTGVTGFGKREVTFEVHIRDSDANLLCAKPVNQRINVKAPCFLNPNMKEKAAITIEKPIGSSIKLNCEADGTEPIRYRWFMGNTVADWITTGQGARGPVLTIDRVGREHTGHYTCQVSNPGGSLNYTYRLVATELPSATPKIIGHTQNHTFVTDTSASLVAQIRCACHEPVIQWLKRVEPDEQYSGATKIPLPNAREQEQNELFVVLGSWAGSPAVVDKTVSHLAEVKTSNVEGEADTSSIYLAKHNSKLPVDQIFITRIHFQKPLEKEKHSGKYVVMTMSLTDVKSMEYAVMYVTIHEDLTFLKGRRLLVYFLVPFCLLFAVIGMIAYIFACRRRGPSGNSLSSGNERCIILRTTNSSPQTYQVMSNGKKSSTLQTSSRHSSNSQITGKQPYTLLGVQSPMLYTEIRPNAASNGFEQSSQLTEMTGRSAYYPVAATQMQTSSAPTNGAYLCAQYSQNTSCNGTLVTGNGAYPNTSSSTQRNLPYTPSIPATTMLTTNGEHTAYFPIPNGMGVQNSVGCEVQTMLIPHYQPAQQFLTTVPGQIVNMHLTQSNGADLSFDQYSAVSQGQLSSSTLTNHYTAPFGEYARGCGPDGAESMARCQPDLSQA</sequence>
<dbReference type="SMART" id="SM00408">
    <property type="entry name" value="IGc2"/>
    <property type="match status" value="1"/>
</dbReference>
<evidence type="ECO:0000313" key="5">
    <source>
        <dbReference type="Proteomes" id="UP000748531"/>
    </source>
</evidence>
<gene>
    <name evidence="4" type="ORF">PHET_02712</name>
</gene>
<reference evidence="4" key="1">
    <citation type="submission" date="2019-05" db="EMBL/GenBank/DDBJ databases">
        <title>Annotation for the trematode Paragonimus heterotremus.</title>
        <authorList>
            <person name="Choi Y.-J."/>
        </authorList>
    </citation>
    <scope>NUCLEOTIDE SEQUENCE</scope>
    <source>
        <strain evidence="4">LC</strain>
    </source>
</reference>
<dbReference type="InterPro" id="IPR003598">
    <property type="entry name" value="Ig_sub2"/>
</dbReference>
<comment type="caution">
    <text evidence="4">The sequence shown here is derived from an EMBL/GenBank/DDBJ whole genome shotgun (WGS) entry which is preliminary data.</text>
</comment>
<proteinExistence type="predicted"/>
<keyword evidence="5" id="KW-1185">Reference proteome</keyword>
<dbReference type="SMART" id="SM00409">
    <property type="entry name" value="IG"/>
    <property type="match status" value="2"/>
</dbReference>
<dbReference type="Gene3D" id="2.60.40.10">
    <property type="entry name" value="Immunoglobulins"/>
    <property type="match status" value="2"/>
</dbReference>
<dbReference type="InterPro" id="IPR003599">
    <property type="entry name" value="Ig_sub"/>
</dbReference>
<dbReference type="PANTHER" id="PTHR19890:SF10">
    <property type="entry name" value="FIBROBLAST GROWTH FACTOR RECEPTOR-LIKE 1"/>
    <property type="match status" value="1"/>
</dbReference>
<feature type="region of interest" description="Disordered" evidence="1">
    <location>
        <begin position="496"/>
        <end position="515"/>
    </location>
</feature>
<feature type="domain" description="Ig-like" evidence="3">
    <location>
        <begin position="34"/>
        <end position="130"/>
    </location>
</feature>
<protein>
    <submittedName>
        <fullName evidence="4">Immunoglobulin domain protein</fullName>
    </submittedName>
</protein>
<dbReference type="AlphaFoldDB" id="A0A8J4WTH5"/>
<dbReference type="OrthoDB" id="6084240at2759"/>
<keyword evidence="2" id="KW-1133">Transmembrane helix</keyword>
<name>A0A8J4WTH5_9TREM</name>
<accession>A0A8J4WTH5</accession>
<dbReference type="SUPFAM" id="SSF48726">
    <property type="entry name" value="Immunoglobulin"/>
    <property type="match status" value="2"/>
</dbReference>
<evidence type="ECO:0000256" key="2">
    <source>
        <dbReference type="SAM" id="Phobius"/>
    </source>
</evidence>
<feature type="compositionally biased region" description="Low complexity" evidence="1">
    <location>
        <begin position="500"/>
        <end position="514"/>
    </location>
</feature>
<evidence type="ECO:0000259" key="3">
    <source>
        <dbReference type="PROSITE" id="PS50835"/>
    </source>
</evidence>
<keyword evidence="2" id="KW-0812">Transmembrane</keyword>
<feature type="domain" description="Ig-like" evidence="3">
    <location>
        <begin position="173"/>
        <end position="260"/>
    </location>
</feature>
<dbReference type="InterPro" id="IPR036179">
    <property type="entry name" value="Ig-like_dom_sf"/>
</dbReference>
<dbReference type="InterPro" id="IPR013783">
    <property type="entry name" value="Ig-like_fold"/>
</dbReference>